<evidence type="ECO:0000313" key="2">
    <source>
        <dbReference type="EMBL" id="GHE09189.1"/>
    </source>
</evidence>
<organism evidence="2 3">
    <name type="scientific">Streptomyces alanosinicus</name>
    <dbReference type="NCBI Taxonomy" id="68171"/>
    <lineage>
        <taxon>Bacteria</taxon>
        <taxon>Bacillati</taxon>
        <taxon>Actinomycetota</taxon>
        <taxon>Actinomycetes</taxon>
        <taxon>Kitasatosporales</taxon>
        <taxon>Streptomycetaceae</taxon>
        <taxon>Streptomyces</taxon>
    </lineage>
</organism>
<dbReference type="AlphaFoldDB" id="A0A919D5K8"/>
<feature type="compositionally biased region" description="Basic and acidic residues" evidence="1">
    <location>
        <begin position="213"/>
        <end position="235"/>
    </location>
</feature>
<feature type="region of interest" description="Disordered" evidence="1">
    <location>
        <begin position="115"/>
        <end position="235"/>
    </location>
</feature>
<proteinExistence type="predicted"/>
<evidence type="ECO:0008006" key="4">
    <source>
        <dbReference type="Google" id="ProtNLM"/>
    </source>
</evidence>
<protein>
    <recommendedName>
        <fullName evidence="4">Helix-turn-helix domain-containing protein</fullName>
    </recommendedName>
</protein>
<comment type="caution">
    <text evidence="2">The sequence shown here is derived from an EMBL/GenBank/DDBJ whole genome shotgun (WGS) entry which is preliminary data.</text>
</comment>
<name>A0A919D5K8_9ACTN</name>
<evidence type="ECO:0000256" key="1">
    <source>
        <dbReference type="SAM" id="MobiDB-lite"/>
    </source>
</evidence>
<dbReference type="EMBL" id="BMVG01000019">
    <property type="protein sequence ID" value="GHE09189.1"/>
    <property type="molecule type" value="Genomic_DNA"/>
</dbReference>
<gene>
    <name evidence="2" type="ORF">GCM10010339_60600</name>
</gene>
<evidence type="ECO:0000313" key="3">
    <source>
        <dbReference type="Proteomes" id="UP000655443"/>
    </source>
</evidence>
<reference evidence="2" key="1">
    <citation type="journal article" date="2014" name="Int. J. Syst. Evol. Microbiol.">
        <title>Complete genome sequence of Corynebacterium casei LMG S-19264T (=DSM 44701T), isolated from a smear-ripened cheese.</title>
        <authorList>
            <consortium name="US DOE Joint Genome Institute (JGI-PGF)"/>
            <person name="Walter F."/>
            <person name="Albersmeier A."/>
            <person name="Kalinowski J."/>
            <person name="Ruckert C."/>
        </authorList>
    </citation>
    <scope>NUCLEOTIDE SEQUENCE</scope>
    <source>
        <strain evidence="2">JCM 4714</strain>
    </source>
</reference>
<reference evidence="2" key="2">
    <citation type="submission" date="2020-09" db="EMBL/GenBank/DDBJ databases">
        <authorList>
            <person name="Sun Q."/>
            <person name="Ohkuma M."/>
        </authorList>
    </citation>
    <scope>NUCLEOTIDE SEQUENCE</scope>
    <source>
        <strain evidence="2">JCM 4714</strain>
    </source>
</reference>
<dbReference type="Proteomes" id="UP000655443">
    <property type="component" value="Unassembled WGS sequence"/>
</dbReference>
<feature type="compositionally biased region" description="Polar residues" evidence="1">
    <location>
        <begin position="156"/>
        <end position="168"/>
    </location>
</feature>
<sequence>MTILRRHLSTGFTVLPTATIEDSRLSFRARGILAFLLAKPDNWKVRSESIAAAGQEGRDAVRKALRELRTYGYYRVVTERLDDGTLVRVTEVHDTAQEWASEEYSRQVGRRVARRLQRDMKEAPADAGEEDEQAEDGFSGVGEPGVGEPAAGSSGFLVSNQNQYTEKNPPTPTAGAAGEPDDAAVEEGKPPSCPRHLDGLGRSCRGCGTSPRQMREREERAEKERFKSREREANERVLAQVQRKPGVEGLSEVAQQQLAQMREVRRAAAVRGEGVESPRQIG</sequence>
<keyword evidence="3" id="KW-1185">Reference proteome</keyword>
<accession>A0A919D5K8</accession>
<dbReference type="RefSeq" id="WP_189956802.1">
    <property type="nucleotide sequence ID" value="NZ_BMVG01000019.1"/>
</dbReference>